<organism evidence="1 2">
    <name type="scientific">Aquamicrobium aerolatum DSM 21857</name>
    <dbReference type="NCBI Taxonomy" id="1121003"/>
    <lineage>
        <taxon>Bacteria</taxon>
        <taxon>Pseudomonadati</taxon>
        <taxon>Pseudomonadota</taxon>
        <taxon>Alphaproteobacteria</taxon>
        <taxon>Hyphomicrobiales</taxon>
        <taxon>Phyllobacteriaceae</taxon>
        <taxon>Aerobium</taxon>
    </lineage>
</organism>
<protein>
    <recommendedName>
        <fullName evidence="3">NIPSNAP protein</fullName>
    </recommendedName>
</protein>
<accession>A0A1I3I9F7</accession>
<proteinExistence type="predicted"/>
<dbReference type="AlphaFoldDB" id="A0A1I3I9F7"/>
<gene>
    <name evidence="1" type="ORF">SAMN03080618_00465</name>
</gene>
<sequence>MTAFLPLWNKFDPSLLDEYECWHTFEHVPERVSVPGFLGARRYARGEGGERVFFTLYEIESLQVLETTAYRELVDQPSDWSARMRQYFSDFRRYPCELVASGGRGIAGKIATLILPLERASDAEQIVEPLQDQLKRGALTSFRLGLSTPRPQYKVFHQNSVGGDACAVAVVVVEATTVQQLNDVVRALGAPILRLAPKVKAEWEVFDLLCAITSEDLPQREGWRMPPRADLQASYL</sequence>
<dbReference type="EMBL" id="FORF01000002">
    <property type="protein sequence ID" value="SFI44634.1"/>
    <property type="molecule type" value="Genomic_DNA"/>
</dbReference>
<evidence type="ECO:0000313" key="1">
    <source>
        <dbReference type="EMBL" id="SFI44634.1"/>
    </source>
</evidence>
<reference evidence="2" key="1">
    <citation type="submission" date="2016-10" db="EMBL/GenBank/DDBJ databases">
        <authorList>
            <person name="Varghese N."/>
            <person name="Submissions S."/>
        </authorList>
    </citation>
    <scope>NUCLEOTIDE SEQUENCE [LARGE SCALE GENOMIC DNA]</scope>
    <source>
        <strain evidence="2">DSM 21857</strain>
    </source>
</reference>
<dbReference type="STRING" id="1121003.SAMN03080618_00465"/>
<name>A0A1I3I9F7_9HYPH</name>
<dbReference type="Proteomes" id="UP000242763">
    <property type="component" value="Unassembled WGS sequence"/>
</dbReference>
<evidence type="ECO:0000313" key="2">
    <source>
        <dbReference type="Proteomes" id="UP000242763"/>
    </source>
</evidence>
<evidence type="ECO:0008006" key="3">
    <source>
        <dbReference type="Google" id="ProtNLM"/>
    </source>
</evidence>
<keyword evidence="2" id="KW-1185">Reference proteome</keyword>
<dbReference type="OrthoDB" id="3034735at2"/>
<dbReference type="RefSeq" id="WP_091518100.1">
    <property type="nucleotide sequence ID" value="NZ_FORF01000002.1"/>
</dbReference>